<evidence type="ECO:0000313" key="1">
    <source>
        <dbReference type="EMBL" id="BDX07626.1"/>
    </source>
</evidence>
<dbReference type="Proteomes" id="UP001333710">
    <property type="component" value="Chromosome"/>
</dbReference>
<dbReference type="InterPro" id="IPR021936">
    <property type="entry name" value="DUF3549"/>
</dbReference>
<sequence>MTTISTISEFLLEAGTEYRIVDMGRGFKILDNQSFLEIENGLQQAPRPRQQMLWLGILFWNKSLSKQHFIWFIKLPLDERGNVVGAQRDQFLSIVIEALGSELLNDDSDKSLPDNPFLFTPNQSQLADFNSYARVLLGLKPGQYYAAAKNYIARPDLNDWQEVALQGLSDIIFNLNLEHNQQHIVQHFDSYAELVQTTLLASLENVTVPAELAEFLFGLLQKTRPEHKLFIPLLRALSQYSEKNKLRENLRALLENKLSSGDHLIVLAGRHWGLCEDYEFLTVFMEEAARLNLLPALYADLVQIPSLRDIMLRRLRDPQRSETLAQGINQLFGRA</sequence>
<organism evidence="1 2">
    <name type="scientific">Planctobacterium marinum</name>
    <dbReference type="NCBI Taxonomy" id="1631968"/>
    <lineage>
        <taxon>Bacteria</taxon>
        <taxon>Pseudomonadati</taxon>
        <taxon>Pseudomonadota</taxon>
        <taxon>Gammaproteobacteria</taxon>
        <taxon>Alteromonadales</taxon>
        <taxon>Alteromonadaceae</taxon>
        <taxon>Planctobacterium</taxon>
    </lineage>
</organism>
<evidence type="ECO:0008006" key="3">
    <source>
        <dbReference type="Google" id="ProtNLM"/>
    </source>
</evidence>
<accession>A0AA48HJL3</accession>
<dbReference type="RefSeq" id="WP_338293679.1">
    <property type="nucleotide sequence ID" value="NZ_AP027272.1"/>
</dbReference>
<dbReference type="AlphaFoldDB" id="A0AA48HJL3"/>
<protein>
    <recommendedName>
        <fullName evidence="3">DUF3549 domain-containing protein</fullName>
    </recommendedName>
</protein>
<dbReference type="EMBL" id="AP027272">
    <property type="protein sequence ID" value="BDX07626.1"/>
    <property type="molecule type" value="Genomic_DNA"/>
</dbReference>
<dbReference type="Pfam" id="PF12069">
    <property type="entry name" value="DUF3549"/>
    <property type="match status" value="1"/>
</dbReference>
<name>A0AA48HJL3_9ALTE</name>
<evidence type="ECO:0000313" key="2">
    <source>
        <dbReference type="Proteomes" id="UP001333710"/>
    </source>
</evidence>
<reference evidence="1" key="1">
    <citation type="submission" date="2023-01" db="EMBL/GenBank/DDBJ databases">
        <title>Complete genome sequence of Planctobacterium marinum strain Dej080120_11.</title>
        <authorList>
            <person name="Ueki S."/>
            <person name="Maruyama F."/>
        </authorList>
    </citation>
    <scope>NUCLEOTIDE SEQUENCE</scope>
    <source>
        <strain evidence="1">Dej080120_11</strain>
    </source>
</reference>
<gene>
    <name evidence="1" type="ORF">MACH26_31470</name>
</gene>
<dbReference type="KEGG" id="pmaw:MACH26_31470"/>
<proteinExistence type="predicted"/>
<keyword evidence="2" id="KW-1185">Reference proteome</keyword>